<feature type="non-terminal residue" evidence="2">
    <location>
        <position position="1"/>
    </location>
</feature>
<dbReference type="AlphaFoldDB" id="A0A6J4M106"/>
<feature type="region of interest" description="Disordered" evidence="1">
    <location>
        <begin position="1"/>
        <end position="177"/>
    </location>
</feature>
<keyword evidence="2" id="KW-0808">Transferase</keyword>
<dbReference type="GO" id="GO:0032259">
    <property type="term" value="P:methylation"/>
    <property type="evidence" value="ECO:0007669"/>
    <property type="project" value="UniProtKB-KW"/>
</dbReference>
<protein>
    <submittedName>
        <fullName evidence="2">Methylated-DNA--protein-cysteine methyltransferase</fullName>
        <ecNumber evidence="2">2.1.1.63</ecNumber>
    </submittedName>
</protein>
<sequence>GRSAPPVGHAPPAAAGVLGGAAAGGARRPGGAAGALLGAGEAPPGRHARGAHPRRRAGLGDREAAPRVLRGRPPRLRPPPGPRRHRLPAPRVGRPVRHPLRRNLLVRRRGPPHRCAARLTGRRPGQPPQPHPPHRPLPPRPGWKGRHRRLHGFGSRGHLHQTLAPGARTAVPSAQSL</sequence>
<name>A0A6J4M106_9BACT</name>
<feature type="compositionally biased region" description="Basic residues" evidence="1">
    <location>
        <begin position="46"/>
        <end position="57"/>
    </location>
</feature>
<dbReference type="GO" id="GO:0003908">
    <property type="term" value="F:methylated-DNA-[protein]-cysteine S-methyltransferase activity"/>
    <property type="evidence" value="ECO:0007669"/>
    <property type="project" value="UniProtKB-EC"/>
</dbReference>
<feature type="non-terminal residue" evidence="2">
    <location>
        <position position="177"/>
    </location>
</feature>
<evidence type="ECO:0000256" key="1">
    <source>
        <dbReference type="SAM" id="MobiDB-lite"/>
    </source>
</evidence>
<feature type="compositionally biased region" description="Pro residues" evidence="1">
    <location>
        <begin position="125"/>
        <end position="141"/>
    </location>
</feature>
<accession>A0A6J4M106</accession>
<feature type="compositionally biased region" description="Gly residues" evidence="1">
    <location>
        <begin position="17"/>
        <end position="33"/>
    </location>
</feature>
<gene>
    <name evidence="2" type="ORF">AVDCRST_MAG68-3999</name>
</gene>
<feature type="compositionally biased region" description="Low complexity" evidence="1">
    <location>
        <begin position="1"/>
        <end position="16"/>
    </location>
</feature>
<feature type="compositionally biased region" description="Basic residues" evidence="1">
    <location>
        <begin position="82"/>
        <end position="116"/>
    </location>
</feature>
<evidence type="ECO:0000313" key="2">
    <source>
        <dbReference type="EMBL" id="CAA9347188.1"/>
    </source>
</evidence>
<organism evidence="2">
    <name type="scientific">uncultured Gemmatimonadota bacterium</name>
    <dbReference type="NCBI Taxonomy" id="203437"/>
    <lineage>
        <taxon>Bacteria</taxon>
        <taxon>Pseudomonadati</taxon>
        <taxon>Gemmatimonadota</taxon>
        <taxon>environmental samples</taxon>
    </lineage>
</organism>
<proteinExistence type="predicted"/>
<reference evidence="2" key="1">
    <citation type="submission" date="2020-02" db="EMBL/GenBank/DDBJ databases">
        <authorList>
            <person name="Meier V. D."/>
        </authorList>
    </citation>
    <scope>NUCLEOTIDE SEQUENCE</scope>
    <source>
        <strain evidence="2">AVDCRST_MAG68</strain>
    </source>
</reference>
<feature type="compositionally biased region" description="Low complexity" evidence="1">
    <location>
        <begin position="34"/>
        <end position="45"/>
    </location>
</feature>
<dbReference type="EMBL" id="CADCTW010000161">
    <property type="protein sequence ID" value="CAA9347188.1"/>
    <property type="molecule type" value="Genomic_DNA"/>
</dbReference>
<keyword evidence="2" id="KW-0489">Methyltransferase</keyword>
<dbReference type="EC" id="2.1.1.63" evidence="2"/>